<gene>
    <name evidence="2" type="ORF">Pla133_13030</name>
</gene>
<dbReference type="AlphaFoldDB" id="A0A518BGX8"/>
<accession>A0A518BGX8</accession>
<dbReference type="EMBL" id="CP036287">
    <property type="protein sequence ID" value="QDU66237.1"/>
    <property type="molecule type" value="Genomic_DNA"/>
</dbReference>
<evidence type="ECO:0000313" key="2">
    <source>
        <dbReference type="EMBL" id="QDU66237.1"/>
    </source>
</evidence>
<reference evidence="2 3" key="1">
    <citation type="submission" date="2019-02" db="EMBL/GenBank/DDBJ databases">
        <title>Deep-cultivation of Planctomycetes and their phenomic and genomic characterization uncovers novel biology.</title>
        <authorList>
            <person name="Wiegand S."/>
            <person name="Jogler M."/>
            <person name="Boedeker C."/>
            <person name="Pinto D."/>
            <person name="Vollmers J."/>
            <person name="Rivas-Marin E."/>
            <person name="Kohn T."/>
            <person name="Peeters S.H."/>
            <person name="Heuer A."/>
            <person name="Rast P."/>
            <person name="Oberbeckmann S."/>
            <person name="Bunk B."/>
            <person name="Jeske O."/>
            <person name="Meyerdierks A."/>
            <person name="Storesund J.E."/>
            <person name="Kallscheuer N."/>
            <person name="Luecker S."/>
            <person name="Lage O.M."/>
            <person name="Pohl T."/>
            <person name="Merkel B.J."/>
            <person name="Hornburger P."/>
            <person name="Mueller R.-W."/>
            <person name="Bruemmer F."/>
            <person name="Labrenz M."/>
            <person name="Spormann A.M."/>
            <person name="Op den Camp H."/>
            <person name="Overmann J."/>
            <person name="Amann R."/>
            <person name="Jetten M.S.M."/>
            <person name="Mascher T."/>
            <person name="Medema M.H."/>
            <person name="Devos D.P."/>
            <person name="Kaster A.-K."/>
            <person name="Ovreas L."/>
            <person name="Rohde M."/>
            <person name="Galperin M.Y."/>
            <person name="Jogler C."/>
        </authorList>
    </citation>
    <scope>NUCLEOTIDE SEQUENCE [LARGE SCALE GENOMIC DNA]</scope>
    <source>
        <strain evidence="2 3">Pla133</strain>
    </source>
</reference>
<protein>
    <submittedName>
        <fullName evidence="2">ECF sigma factor</fullName>
    </submittedName>
</protein>
<evidence type="ECO:0000259" key="1">
    <source>
        <dbReference type="Pfam" id="PF07638"/>
    </source>
</evidence>
<proteinExistence type="predicted"/>
<keyword evidence="3" id="KW-1185">Reference proteome</keyword>
<name>A0A518BGX8_9BACT</name>
<dbReference type="Pfam" id="PF07638">
    <property type="entry name" value="Sigma70_ECF"/>
    <property type="match status" value="1"/>
</dbReference>
<sequence>MEEPTRLIKRAAGGDLEAYDTLFAILRHDMEAIAGSLMRGESREITLEEGVLLSECYLRLRHLFEQRGESERLPKPDDWQSREHFLRFAARAMRSVLLDNARRRGALKRGRYASPARIDEAAICVHASPDDVIFVDEAIERLSAVDADYGALLELVRFGGLRPREAGVALGLSRKRFEAAWAYIRGWWMRECDQRGKRAHKGTPEGESPE</sequence>
<organism evidence="2 3">
    <name type="scientific">Engelhardtia mirabilis</name>
    <dbReference type="NCBI Taxonomy" id="2528011"/>
    <lineage>
        <taxon>Bacteria</taxon>
        <taxon>Pseudomonadati</taxon>
        <taxon>Planctomycetota</taxon>
        <taxon>Planctomycetia</taxon>
        <taxon>Planctomycetia incertae sedis</taxon>
        <taxon>Engelhardtia</taxon>
    </lineage>
</organism>
<evidence type="ECO:0000313" key="3">
    <source>
        <dbReference type="Proteomes" id="UP000316921"/>
    </source>
</evidence>
<dbReference type="InterPro" id="IPR053812">
    <property type="entry name" value="HTH_Sigma70_ECF-like"/>
</dbReference>
<feature type="domain" description="RNA polymerase sigma-70 ECF-like HTH" evidence="1">
    <location>
        <begin position="1"/>
        <end position="192"/>
    </location>
</feature>
<dbReference type="KEGG" id="pbap:Pla133_13030"/>
<dbReference type="Proteomes" id="UP000316921">
    <property type="component" value="Chromosome"/>
</dbReference>
<dbReference type="RefSeq" id="WP_145063592.1">
    <property type="nucleotide sequence ID" value="NZ_CP036287.1"/>
</dbReference>